<dbReference type="Proteomes" id="UP001179952">
    <property type="component" value="Unassembled WGS sequence"/>
</dbReference>
<reference evidence="1" key="2">
    <citation type="submission" date="2023-06" db="EMBL/GenBank/DDBJ databases">
        <authorList>
            <person name="Ma L."/>
            <person name="Liu K.-W."/>
            <person name="Li Z."/>
            <person name="Hsiao Y.-Y."/>
            <person name="Qi Y."/>
            <person name="Fu T."/>
            <person name="Tang G."/>
            <person name="Zhang D."/>
            <person name="Sun W.-H."/>
            <person name="Liu D.-K."/>
            <person name="Li Y."/>
            <person name="Chen G.-Z."/>
            <person name="Liu X.-D."/>
            <person name="Liao X.-Y."/>
            <person name="Jiang Y.-T."/>
            <person name="Yu X."/>
            <person name="Hao Y."/>
            <person name="Huang J."/>
            <person name="Zhao X.-W."/>
            <person name="Ke S."/>
            <person name="Chen Y.-Y."/>
            <person name="Wu W.-L."/>
            <person name="Hsu J.-L."/>
            <person name="Lin Y.-F."/>
            <person name="Huang M.-D."/>
            <person name="Li C.-Y."/>
            <person name="Huang L."/>
            <person name="Wang Z.-W."/>
            <person name="Zhao X."/>
            <person name="Zhong W.-Y."/>
            <person name="Peng D.-H."/>
            <person name="Ahmad S."/>
            <person name="Lan S."/>
            <person name="Zhang J.-S."/>
            <person name="Tsai W.-C."/>
            <person name="Van De Peer Y."/>
            <person name="Liu Z.-J."/>
        </authorList>
    </citation>
    <scope>NUCLEOTIDE SEQUENCE</scope>
    <source>
        <strain evidence="1">SCP</strain>
        <tissue evidence="1">Leaves</tissue>
    </source>
</reference>
<name>A0AAV9BQR8_ACOGR</name>
<evidence type="ECO:0008006" key="3">
    <source>
        <dbReference type="Google" id="ProtNLM"/>
    </source>
</evidence>
<accession>A0AAV9BQR8</accession>
<proteinExistence type="predicted"/>
<dbReference type="EMBL" id="JAUJYN010000002">
    <property type="protein sequence ID" value="KAK1278746.1"/>
    <property type="molecule type" value="Genomic_DNA"/>
</dbReference>
<gene>
    <name evidence="1" type="ORF">QJS04_geneDACA017789</name>
</gene>
<comment type="caution">
    <text evidence="1">The sequence shown here is derived from an EMBL/GenBank/DDBJ whole genome shotgun (WGS) entry which is preliminary data.</text>
</comment>
<reference evidence="1" key="1">
    <citation type="journal article" date="2023" name="Nat. Commun.">
        <title>Diploid and tetraploid genomes of Acorus and the evolution of monocots.</title>
        <authorList>
            <person name="Ma L."/>
            <person name="Liu K.W."/>
            <person name="Li Z."/>
            <person name="Hsiao Y.Y."/>
            <person name="Qi Y."/>
            <person name="Fu T."/>
            <person name="Tang G.D."/>
            <person name="Zhang D."/>
            <person name="Sun W.H."/>
            <person name="Liu D.K."/>
            <person name="Li Y."/>
            <person name="Chen G.Z."/>
            <person name="Liu X.D."/>
            <person name="Liao X.Y."/>
            <person name="Jiang Y.T."/>
            <person name="Yu X."/>
            <person name="Hao Y."/>
            <person name="Huang J."/>
            <person name="Zhao X.W."/>
            <person name="Ke S."/>
            <person name="Chen Y.Y."/>
            <person name="Wu W.L."/>
            <person name="Hsu J.L."/>
            <person name="Lin Y.F."/>
            <person name="Huang M.D."/>
            <person name="Li C.Y."/>
            <person name="Huang L."/>
            <person name="Wang Z.W."/>
            <person name="Zhao X."/>
            <person name="Zhong W.Y."/>
            <person name="Peng D.H."/>
            <person name="Ahmad S."/>
            <person name="Lan S."/>
            <person name="Zhang J.S."/>
            <person name="Tsai W.C."/>
            <person name="Van de Peer Y."/>
            <person name="Liu Z.J."/>
        </authorList>
    </citation>
    <scope>NUCLEOTIDE SEQUENCE</scope>
    <source>
        <strain evidence="1">SCP</strain>
    </source>
</reference>
<keyword evidence="2" id="KW-1185">Reference proteome</keyword>
<evidence type="ECO:0000313" key="2">
    <source>
        <dbReference type="Proteomes" id="UP001179952"/>
    </source>
</evidence>
<organism evidence="1 2">
    <name type="scientific">Acorus gramineus</name>
    <name type="common">Dwarf sweet flag</name>
    <dbReference type="NCBI Taxonomy" id="55184"/>
    <lineage>
        <taxon>Eukaryota</taxon>
        <taxon>Viridiplantae</taxon>
        <taxon>Streptophyta</taxon>
        <taxon>Embryophyta</taxon>
        <taxon>Tracheophyta</taxon>
        <taxon>Spermatophyta</taxon>
        <taxon>Magnoliopsida</taxon>
        <taxon>Liliopsida</taxon>
        <taxon>Acoraceae</taxon>
        <taxon>Acorus</taxon>
    </lineage>
</organism>
<protein>
    <recommendedName>
        <fullName evidence="3">DDE Tnp4 domain-containing protein</fullName>
    </recommendedName>
</protein>
<evidence type="ECO:0000313" key="1">
    <source>
        <dbReference type="EMBL" id="KAK1278746.1"/>
    </source>
</evidence>
<dbReference type="AlphaFoldDB" id="A0AAV9BQR8"/>
<sequence>MAACSFDLQFQYVAASWEGSAGDMKVLQWALHRGGFSVPKGKYYLADSGYANTHQFVAPYWGNRYHLSEFEN</sequence>